<evidence type="ECO:0000259" key="1">
    <source>
        <dbReference type="Pfam" id="PF13400"/>
    </source>
</evidence>
<evidence type="ECO:0000313" key="3">
    <source>
        <dbReference type="Proteomes" id="UP000245765"/>
    </source>
</evidence>
<comment type="caution">
    <text evidence="2">The sequence shown here is derived from an EMBL/GenBank/DDBJ whole genome shotgun (WGS) entry which is preliminary data.</text>
</comment>
<proteinExistence type="predicted"/>
<evidence type="ECO:0000313" key="2">
    <source>
        <dbReference type="EMBL" id="PWS34193.1"/>
    </source>
</evidence>
<dbReference type="Proteomes" id="UP000245765">
    <property type="component" value="Unassembled WGS sequence"/>
</dbReference>
<accession>A0A317F722</accession>
<keyword evidence="3" id="KW-1185">Reference proteome</keyword>
<dbReference type="Pfam" id="PF13400">
    <property type="entry name" value="Tad"/>
    <property type="match status" value="1"/>
</dbReference>
<gene>
    <name evidence="2" type="ORF">DFH01_26565</name>
</gene>
<reference evidence="3" key="1">
    <citation type="submission" date="2018-05" db="EMBL/GenBank/DDBJ databases">
        <authorList>
            <person name="Du Z."/>
            <person name="Wang X."/>
        </authorList>
    </citation>
    <scope>NUCLEOTIDE SEQUENCE [LARGE SCALE GENOMIC DNA]</scope>
    <source>
        <strain evidence="3">CQN31</strain>
    </source>
</reference>
<dbReference type="InterPro" id="IPR028087">
    <property type="entry name" value="Tad_N"/>
</dbReference>
<organism evidence="2 3">
    <name type="scientific">Falsiroseomonas bella</name>
    <dbReference type="NCBI Taxonomy" id="2184016"/>
    <lineage>
        <taxon>Bacteria</taxon>
        <taxon>Pseudomonadati</taxon>
        <taxon>Pseudomonadota</taxon>
        <taxon>Alphaproteobacteria</taxon>
        <taxon>Acetobacterales</taxon>
        <taxon>Roseomonadaceae</taxon>
        <taxon>Falsiroseomonas</taxon>
    </lineage>
</organism>
<dbReference type="AlphaFoldDB" id="A0A317F722"/>
<sequence length="443" mass="45382">MSASKHQRETIFSRLARSLPRDRRGVTTMAFAGTAVVLFGAVAIAADAGVWYSARRGAQNAADVAAAAAATSLAMSGAAPARTAGLDVAARNGFPNLAPTSVAVNIPPSSGANSTNPSAVEVIVRQQQSLGAAGFFLSAAPTVQGRSVASLRDASNVCVLALTGTLSFGGNSVVDAPNCVLASNRRSLAGVETNGNSFDVIAFSLSTVGSCPNCTSSRFQLTQRAAEWQVPVENPFAHLDAKLLPIFNAGTCLDPGNNPTSLAPYETNGRRAYCDDIRLSGNRTLTLSPGTYYLNNASLSLQGGTLRCPTCTGDSGVTIVLTGSPGSIGDITINGNANVENLRAPNAPADPDFRGVLLFRDGRATNTGSNGNPPVRINGGANLTLMGGMYFPNAHSRFNGTAGTALCGVLVGASFEFTGNAGVARCGEVGTRVPQTRIVVVAE</sequence>
<name>A0A317F722_9PROT</name>
<protein>
    <recommendedName>
        <fullName evidence="1">Putative Flp pilus-assembly TadG-like N-terminal domain-containing protein</fullName>
    </recommendedName>
</protein>
<feature type="domain" description="Putative Flp pilus-assembly TadG-like N-terminal" evidence="1">
    <location>
        <begin position="25"/>
        <end position="71"/>
    </location>
</feature>
<dbReference type="EMBL" id="QGNA01000008">
    <property type="protein sequence ID" value="PWS34193.1"/>
    <property type="molecule type" value="Genomic_DNA"/>
</dbReference>